<evidence type="ECO:0000256" key="1">
    <source>
        <dbReference type="ARBA" id="ARBA00022603"/>
    </source>
</evidence>
<dbReference type="VEuPathDB" id="FungiDB:G647_04362"/>
<dbReference type="PANTHER" id="PTHR43167:SF1">
    <property type="entry name" value="PUTATIVE (AFU_ORTHOLOGUE AFUA_6G01830)-RELATED"/>
    <property type="match status" value="1"/>
</dbReference>
<evidence type="ECO:0000313" key="6">
    <source>
        <dbReference type="Proteomes" id="UP000094526"/>
    </source>
</evidence>
<dbReference type="STRING" id="86049.A0A1C1CWU2"/>
<dbReference type="InterPro" id="IPR002935">
    <property type="entry name" value="SAM_O-MeTrfase"/>
</dbReference>
<dbReference type="GO" id="GO:0032259">
    <property type="term" value="P:methylation"/>
    <property type="evidence" value="ECO:0007669"/>
    <property type="project" value="UniProtKB-KW"/>
</dbReference>
<evidence type="ECO:0000256" key="4">
    <source>
        <dbReference type="ARBA" id="ARBA00023453"/>
    </source>
</evidence>
<protein>
    <submittedName>
        <fullName evidence="5">O-methyltransferase</fullName>
    </submittedName>
</protein>
<name>A0A1C1CWU2_9EURO</name>
<proteinExistence type="inferred from homology"/>
<dbReference type="SUPFAM" id="SSF53335">
    <property type="entry name" value="S-adenosyl-L-methionine-dependent methyltransferases"/>
    <property type="match status" value="1"/>
</dbReference>
<dbReference type="PANTHER" id="PTHR43167">
    <property type="entry name" value="PUTATIVE (AFU_ORTHOLOGUE AFUA_6G01830)-RELATED"/>
    <property type="match status" value="1"/>
</dbReference>
<dbReference type="InterPro" id="IPR029063">
    <property type="entry name" value="SAM-dependent_MTases_sf"/>
</dbReference>
<dbReference type="EMBL" id="LGRB01000008">
    <property type="protein sequence ID" value="OCT53022.1"/>
    <property type="molecule type" value="Genomic_DNA"/>
</dbReference>
<keyword evidence="3" id="KW-0949">S-adenosyl-L-methionine</keyword>
<dbReference type="OrthoDB" id="4863010at2759"/>
<dbReference type="GO" id="GO:0008171">
    <property type="term" value="F:O-methyltransferase activity"/>
    <property type="evidence" value="ECO:0007669"/>
    <property type="project" value="InterPro"/>
</dbReference>
<dbReference type="Proteomes" id="UP000094526">
    <property type="component" value="Unassembled WGS sequence"/>
</dbReference>
<evidence type="ECO:0000256" key="2">
    <source>
        <dbReference type="ARBA" id="ARBA00022679"/>
    </source>
</evidence>
<dbReference type="Gene3D" id="3.40.50.150">
    <property type="entry name" value="Vaccinia Virus protein VP39"/>
    <property type="match status" value="1"/>
</dbReference>
<keyword evidence="2 5" id="KW-0808">Transferase</keyword>
<keyword evidence="6" id="KW-1185">Reference proteome</keyword>
<dbReference type="eggNOG" id="ENOG502RZAN">
    <property type="taxonomic scope" value="Eukaryota"/>
</dbReference>
<sequence>MSYQFPNPVEASDHVLALLDRLHRHSEAQEAGFDIYKHSASASTFKEAVQDKFIALDQDKCHCLYTLCRALNAKNIVEAGTSYGVSTMYLGLAVTRNIEATGGSGTVIGTEHETSKAERARAYWAEAGEEVSRYIDLRVGDLRETLKSDLPAEIDLVLLDIWAPMTLPALKLVQPKLRYGAVVVIDNPIASADRYKDLLGYLRGRDSGFINLTLPYNKGLEMSVYVPSRK</sequence>
<organism evidence="5 6">
    <name type="scientific">Cladophialophora carrionii</name>
    <dbReference type="NCBI Taxonomy" id="86049"/>
    <lineage>
        <taxon>Eukaryota</taxon>
        <taxon>Fungi</taxon>
        <taxon>Dikarya</taxon>
        <taxon>Ascomycota</taxon>
        <taxon>Pezizomycotina</taxon>
        <taxon>Eurotiomycetes</taxon>
        <taxon>Chaetothyriomycetidae</taxon>
        <taxon>Chaetothyriales</taxon>
        <taxon>Herpotrichiellaceae</taxon>
        <taxon>Cladophialophora</taxon>
    </lineage>
</organism>
<evidence type="ECO:0000256" key="3">
    <source>
        <dbReference type="ARBA" id="ARBA00022691"/>
    </source>
</evidence>
<dbReference type="VEuPathDB" id="FungiDB:CLCR_10684"/>
<evidence type="ECO:0000313" key="5">
    <source>
        <dbReference type="EMBL" id="OCT53022.1"/>
    </source>
</evidence>
<comment type="caution">
    <text evidence="5">The sequence shown here is derived from an EMBL/GenBank/DDBJ whole genome shotgun (WGS) entry which is preliminary data.</text>
</comment>
<dbReference type="PROSITE" id="PS51682">
    <property type="entry name" value="SAM_OMT_I"/>
    <property type="match status" value="1"/>
</dbReference>
<dbReference type="AlphaFoldDB" id="A0A1C1CWU2"/>
<comment type="similarity">
    <text evidence="4">Belongs to the class I-like SAM-binding methyltransferase superfamily. Cation-dependent O-methyltransferase family.</text>
</comment>
<dbReference type="Pfam" id="PF13578">
    <property type="entry name" value="Methyltransf_24"/>
    <property type="match status" value="1"/>
</dbReference>
<gene>
    <name evidence="5" type="ORF">CLCR_10684</name>
</gene>
<reference evidence="6" key="1">
    <citation type="submission" date="2015-07" db="EMBL/GenBank/DDBJ databases">
        <authorList>
            <person name="Teixeira M.M."/>
            <person name="Souza R.C."/>
            <person name="Almeida L.G."/>
            <person name="Vicente V.A."/>
            <person name="de Hoog S."/>
            <person name="Bocca A.L."/>
            <person name="de Almeida S.R."/>
            <person name="Vasconcelos A.T."/>
            <person name="Felipe M.S."/>
        </authorList>
    </citation>
    <scope>NUCLEOTIDE SEQUENCE [LARGE SCALE GENOMIC DNA]</scope>
    <source>
        <strain evidence="6">KSF</strain>
    </source>
</reference>
<accession>A0A1C1CWU2</accession>
<keyword evidence="1 5" id="KW-0489">Methyltransferase</keyword>